<protein>
    <submittedName>
        <fullName evidence="1">Uncharacterized protein</fullName>
    </submittedName>
</protein>
<dbReference type="AlphaFoldDB" id="A0A6P1W3Z0"/>
<dbReference type="KEGG" id="senf:GJR95_31525"/>
<name>A0A6P1W3Z0_9BACT</name>
<dbReference type="RefSeq" id="WP_162389672.1">
    <property type="nucleotide sequence ID" value="NZ_CP045997.1"/>
</dbReference>
<gene>
    <name evidence="1" type="ORF">GJR95_31525</name>
</gene>
<evidence type="ECO:0000313" key="1">
    <source>
        <dbReference type="EMBL" id="QHV99268.1"/>
    </source>
</evidence>
<accession>A0A6P1W3Z0</accession>
<evidence type="ECO:0000313" key="2">
    <source>
        <dbReference type="Proteomes" id="UP000464577"/>
    </source>
</evidence>
<organism evidence="1 2">
    <name type="scientific">Spirosoma endbachense</name>
    <dbReference type="NCBI Taxonomy" id="2666025"/>
    <lineage>
        <taxon>Bacteria</taxon>
        <taxon>Pseudomonadati</taxon>
        <taxon>Bacteroidota</taxon>
        <taxon>Cytophagia</taxon>
        <taxon>Cytophagales</taxon>
        <taxon>Cytophagaceae</taxon>
        <taxon>Spirosoma</taxon>
    </lineage>
</organism>
<proteinExistence type="predicted"/>
<reference evidence="1 2" key="1">
    <citation type="submission" date="2019-11" db="EMBL/GenBank/DDBJ databases">
        <title>Spirosoma endbachense sp. nov., isolated from a natural salt meadow.</title>
        <authorList>
            <person name="Rojas J."/>
            <person name="Ambika Manirajan B."/>
            <person name="Ratering S."/>
            <person name="Suarez C."/>
            <person name="Geissler-Plaum R."/>
            <person name="Schnell S."/>
        </authorList>
    </citation>
    <scope>NUCLEOTIDE SEQUENCE [LARGE SCALE GENOMIC DNA]</scope>
    <source>
        <strain evidence="1 2">I-24</strain>
    </source>
</reference>
<keyword evidence="2" id="KW-1185">Reference proteome</keyword>
<dbReference type="Proteomes" id="UP000464577">
    <property type="component" value="Chromosome"/>
</dbReference>
<sequence length="110" mass="12911">MKLTFDGCKRINLDRDGLDLIYFYRINDDPAVHRIHTVSTHYRAWSINEAELIEHSKQVFYQLILMIRVGWPAGTELPDEVQEYHEGIHFGSLTADKLDWKGYSLELTED</sequence>
<dbReference type="EMBL" id="CP045997">
    <property type="protein sequence ID" value="QHV99268.1"/>
    <property type="molecule type" value="Genomic_DNA"/>
</dbReference>